<dbReference type="GO" id="GO:0046872">
    <property type="term" value="F:metal ion binding"/>
    <property type="evidence" value="ECO:0007669"/>
    <property type="project" value="UniProtKB-KW"/>
</dbReference>
<dbReference type="InterPro" id="IPR027450">
    <property type="entry name" value="AlkB-like"/>
</dbReference>
<protein>
    <recommendedName>
        <fullName evidence="2">mRNA N(6)-methyladenine demethylase</fullName>
        <ecNumber evidence="2">1.14.11.53</ecNumber>
    </recommendedName>
</protein>
<dbReference type="InterPro" id="IPR004574">
    <property type="entry name" value="Alkb"/>
</dbReference>
<evidence type="ECO:0000256" key="4">
    <source>
        <dbReference type="ARBA" id="ARBA00022964"/>
    </source>
</evidence>
<comment type="catalytic activity">
    <reaction evidence="8">
        <text>an N(6)-methyladenosine in mRNA + 2-oxoglutarate + O2 = an adenosine in mRNA + formaldehyde + succinate + CO2</text>
        <dbReference type="Rhea" id="RHEA:49520"/>
        <dbReference type="Rhea" id="RHEA-COMP:12414"/>
        <dbReference type="Rhea" id="RHEA-COMP:12417"/>
        <dbReference type="ChEBI" id="CHEBI:15379"/>
        <dbReference type="ChEBI" id="CHEBI:16526"/>
        <dbReference type="ChEBI" id="CHEBI:16810"/>
        <dbReference type="ChEBI" id="CHEBI:16842"/>
        <dbReference type="ChEBI" id="CHEBI:30031"/>
        <dbReference type="ChEBI" id="CHEBI:74411"/>
        <dbReference type="ChEBI" id="CHEBI:74449"/>
        <dbReference type="EC" id="1.14.11.53"/>
    </reaction>
    <physiologicalReaction direction="left-to-right" evidence="8">
        <dbReference type="Rhea" id="RHEA:49521"/>
    </physiologicalReaction>
</comment>
<evidence type="ECO:0000259" key="11">
    <source>
        <dbReference type="PROSITE" id="PS51471"/>
    </source>
</evidence>
<keyword evidence="6 9" id="KW-0408">Iron</keyword>
<feature type="region of interest" description="Disordered" evidence="10">
    <location>
        <begin position="141"/>
        <end position="165"/>
    </location>
</feature>
<proteinExistence type="inferred from homology"/>
<keyword evidence="5" id="KW-0560">Oxidoreductase</keyword>
<dbReference type="Pfam" id="PF13532">
    <property type="entry name" value="2OG-FeII_Oxy_2"/>
    <property type="match status" value="1"/>
</dbReference>
<dbReference type="EMBL" id="PDNC01000069">
    <property type="protein sequence ID" value="PGH01671.1"/>
    <property type="molecule type" value="Genomic_DNA"/>
</dbReference>
<evidence type="ECO:0000256" key="7">
    <source>
        <dbReference type="ARBA" id="ARBA00023026"/>
    </source>
</evidence>
<comment type="caution">
    <text evidence="12">The sequence shown here is derived from an EMBL/GenBank/DDBJ whole genome shotgun (WGS) entry which is preliminary data.</text>
</comment>
<reference evidence="12 13" key="1">
    <citation type="submission" date="2017-10" db="EMBL/GenBank/DDBJ databases">
        <title>Comparative genomics in systemic dimorphic fungi from Ajellomycetaceae.</title>
        <authorList>
            <person name="Munoz J.F."/>
            <person name="Mcewen J.G."/>
            <person name="Clay O.K."/>
            <person name="Cuomo C.A."/>
        </authorList>
    </citation>
    <scope>NUCLEOTIDE SEQUENCE [LARGE SCALE GENOMIC DNA]</scope>
    <source>
        <strain evidence="12 13">UAMH130</strain>
    </source>
</reference>
<keyword evidence="3 9" id="KW-0479">Metal-binding</keyword>
<keyword evidence="7" id="KW-0843">Virulence</keyword>
<dbReference type="InterPro" id="IPR037151">
    <property type="entry name" value="AlkB-like_sf"/>
</dbReference>
<feature type="compositionally biased region" description="Basic and acidic residues" evidence="10">
    <location>
        <begin position="141"/>
        <end position="156"/>
    </location>
</feature>
<dbReference type="FunFam" id="2.60.120.590:FF:000014">
    <property type="entry name" value="Oxidoreductase, 2OG-Fe(II) oxygenase family family"/>
    <property type="match status" value="1"/>
</dbReference>
<evidence type="ECO:0000256" key="6">
    <source>
        <dbReference type="ARBA" id="ARBA00023004"/>
    </source>
</evidence>
<dbReference type="PROSITE" id="PS51471">
    <property type="entry name" value="FE2OG_OXY"/>
    <property type="match status" value="1"/>
</dbReference>
<dbReference type="OrthoDB" id="6614653at2759"/>
<dbReference type="Gene3D" id="2.60.120.590">
    <property type="entry name" value="Alpha-ketoglutarate-dependent dioxygenase AlkB-like"/>
    <property type="match status" value="1"/>
</dbReference>
<dbReference type="InterPro" id="IPR005123">
    <property type="entry name" value="Oxoglu/Fe-dep_dioxygenase_dom"/>
</dbReference>
<evidence type="ECO:0000256" key="10">
    <source>
        <dbReference type="SAM" id="MobiDB-lite"/>
    </source>
</evidence>
<evidence type="ECO:0000256" key="9">
    <source>
        <dbReference type="PIRSR" id="PIRSR604574-2"/>
    </source>
</evidence>
<feature type="binding site" evidence="9">
    <location>
        <position position="307"/>
    </location>
    <ligand>
        <name>Fe cation</name>
        <dbReference type="ChEBI" id="CHEBI:24875"/>
        <note>catalytic</note>
    </ligand>
</feature>
<dbReference type="SUPFAM" id="SSF51197">
    <property type="entry name" value="Clavaminate synthase-like"/>
    <property type="match status" value="1"/>
</dbReference>
<accession>A0A2B7WYR2</accession>
<dbReference type="GO" id="GO:1990931">
    <property type="term" value="F:mRNA N6-methyladenosine dioxygenase activity"/>
    <property type="evidence" value="ECO:0007669"/>
    <property type="project" value="UniProtKB-EC"/>
</dbReference>
<dbReference type="GO" id="GO:0005737">
    <property type="term" value="C:cytoplasm"/>
    <property type="evidence" value="ECO:0007669"/>
    <property type="project" value="TreeGrafter"/>
</dbReference>
<comment type="similarity">
    <text evidence="1">Belongs to the alkB family.</text>
</comment>
<dbReference type="PANTHER" id="PTHR16557">
    <property type="entry name" value="ALKYLATED DNA REPAIR PROTEIN ALKB-RELATED"/>
    <property type="match status" value="1"/>
</dbReference>
<feature type="binding site" evidence="9">
    <location>
        <position position="253"/>
    </location>
    <ligand>
        <name>Fe cation</name>
        <dbReference type="ChEBI" id="CHEBI:24875"/>
        <note>catalytic</note>
    </ligand>
</feature>
<dbReference type="GO" id="GO:0005634">
    <property type="term" value="C:nucleus"/>
    <property type="evidence" value="ECO:0007669"/>
    <property type="project" value="TreeGrafter"/>
</dbReference>
<evidence type="ECO:0000256" key="2">
    <source>
        <dbReference type="ARBA" id="ARBA00012931"/>
    </source>
</evidence>
<dbReference type="AlphaFoldDB" id="A0A2B7WYR2"/>
<dbReference type="Proteomes" id="UP000224080">
    <property type="component" value="Unassembled WGS sequence"/>
</dbReference>
<evidence type="ECO:0000313" key="13">
    <source>
        <dbReference type="Proteomes" id="UP000224080"/>
    </source>
</evidence>
<dbReference type="EC" id="1.14.11.53" evidence="2"/>
<organism evidence="12 13">
    <name type="scientific">Blastomyces parvus</name>
    <dbReference type="NCBI Taxonomy" id="2060905"/>
    <lineage>
        <taxon>Eukaryota</taxon>
        <taxon>Fungi</taxon>
        <taxon>Dikarya</taxon>
        <taxon>Ascomycota</taxon>
        <taxon>Pezizomycotina</taxon>
        <taxon>Eurotiomycetes</taxon>
        <taxon>Eurotiomycetidae</taxon>
        <taxon>Onygenales</taxon>
        <taxon>Ajellomycetaceae</taxon>
        <taxon>Blastomyces</taxon>
    </lineage>
</organism>
<keyword evidence="13" id="KW-1185">Reference proteome</keyword>
<evidence type="ECO:0000256" key="5">
    <source>
        <dbReference type="ARBA" id="ARBA00023002"/>
    </source>
</evidence>
<keyword evidence="4" id="KW-0223">Dioxygenase</keyword>
<evidence type="ECO:0000313" key="12">
    <source>
        <dbReference type="EMBL" id="PGH01671.1"/>
    </source>
</evidence>
<comment type="cofactor">
    <cofactor evidence="9">
        <name>Fe(2+)</name>
        <dbReference type="ChEBI" id="CHEBI:29033"/>
    </cofactor>
    <text evidence="9">Binds 1 Fe(2+) ion per subunit.</text>
</comment>
<sequence>MVDIARLNAHERPPAAIRQLYKYYRSLKPSEIDSHPLIIDPQRQSNNALSNGLQSEGYVSRQSISSVLDQSLQCQISKEELKDIPIFTLRAIPGLRIIPSLLPPAVQVELLSRIFHRDLSNDNHKTNIHLHYHMSYPDLKETSPHDDTRTYQEHRNSSLPKRGSFFQDKPARELVPKDPSVHPPLSIKSFLDKKLRWITLGGQYNWTDKVYPAEIPPQFPEDIATLLRNIFPDTSPEAAIVNLYSPGDTLSVHRDVSEECDTGLISISFGCDGLFMVGHEDDTGCEIIRLRSGDAVYMTGRSRFAWHAVPKIIPATCPEWLADWPGTSAQFEQWRGWMSNKRINLNVRQMKPARNVG</sequence>
<evidence type="ECO:0000256" key="1">
    <source>
        <dbReference type="ARBA" id="ARBA00007879"/>
    </source>
</evidence>
<feature type="domain" description="Fe2OG dioxygenase" evidence="11">
    <location>
        <begin position="235"/>
        <end position="351"/>
    </location>
</feature>
<dbReference type="PANTHER" id="PTHR16557:SF2">
    <property type="entry name" value="NUCLEIC ACID DIOXYGENASE ALKBH1"/>
    <property type="match status" value="1"/>
</dbReference>
<dbReference type="STRING" id="2060905.A0A2B7WYR2"/>
<feature type="binding site" evidence="9">
    <location>
        <position position="255"/>
    </location>
    <ligand>
        <name>Fe cation</name>
        <dbReference type="ChEBI" id="CHEBI:24875"/>
        <note>catalytic</note>
    </ligand>
</feature>
<evidence type="ECO:0000256" key="8">
    <source>
        <dbReference type="ARBA" id="ARBA00047565"/>
    </source>
</evidence>
<evidence type="ECO:0000256" key="3">
    <source>
        <dbReference type="ARBA" id="ARBA00022723"/>
    </source>
</evidence>
<name>A0A2B7WYR2_9EURO</name>
<gene>
    <name evidence="12" type="ORF">GX51_05117</name>
</gene>